<dbReference type="EMBL" id="SUMG01000005">
    <property type="protein sequence ID" value="NBG88073.1"/>
    <property type="molecule type" value="Genomic_DNA"/>
</dbReference>
<evidence type="ECO:0000256" key="3">
    <source>
        <dbReference type="PROSITE-ProRule" id="PRU00169"/>
    </source>
</evidence>
<evidence type="ECO:0000313" key="6">
    <source>
        <dbReference type="Proteomes" id="UP000449710"/>
    </source>
</evidence>
<organism evidence="5 6">
    <name type="scientific">Isachenkonia alkalipeptolytica</name>
    <dbReference type="NCBI Taxonomy" id="2565777"/>
    <lineage>
        <taxon>Bacteria</taxon>
        <taxon>Bacillati</taxon>
        <taxon>Bacillota</taxon>
        <taxon>Clostridia</taxon>
        <taxon>Eubacteriales</taxon>
        <taxon>Clostridiaceae</taxon>
        <taxon>Isachenkonia</taxon>
    </lineage>
</organism>
<protein>
    <recommendedName>
        <fullName evidence="1">Stage 0 sporulation protein A homolog</fullName>
    </recommendedName>
</protein>
<dbReference type="PANTHER" id="PTHR43228">
    <property type="entry name" value="TWO-COMPONENT RESPONSE REGULATOR"/>
    <property type="match status" value="1"/>
</dbReference>
<comment type="function">
    <text evidence="2">May play the central regulatory role in sporulation. It may be an element of the effector pathway responsible for the activation of sporulation genes in response to nutritional stress. Spo0A may act in concert with spo0H (a sigma factor) to control the expression of some genes that are critical to the sporulation process.</text>
</comment>
<evidence type="ECO:0000259" key="4">
    <source>
        <dbReference type="PROSITE" id="PS50110"/>
    </source>
</evidence>
<sequence>MNYESKIFVVDDDSGVRRMVSNIIEEEGIGQVIGEAEDGMQAIDQVMDLQPDLVMIDLLMPELDGIETIKKLRKSGYGGTFVLLSKITDKMMVREAYRAGVEFYIQKPINKEEVSHVVKKVLRYKGMEKTFQNLQFFLNNQDLSHSPQEGKPKTPGNYLTKQDKANNIAENIAMDLGILSQSGSGDILEAMSILAAMDYPEDMKLLQNLKLLYEKIGERYEKSDNRDVARGEKAIERRIRRTIEYALNNLANLGIEDYHHPKFERFGHRLFDFAALREEMLRIQKKSDKKPKINVKRFLEGMLREVKQEDFY</sequence>
<dbReference type="SUPFAM" id="SSF52172">
    <property type="entry name" value="CheY-like"/>
    <property type="match status" value="1"/>
</dbReference>
<dbReference type="InterPro" id="IPR001789">
    <property type="entry name" value="Sig_transdc_resp-reg_receiver"/>
</dbReference>
<proteinExistence type="predicted"/>
<evidence type="ECO:0000256" key="1">
    <source>
        <dbReference type="ARBA" id="ARBA00018672"/>
    </source>
</evidence>
<dbReference type="PROSITE" id="PS50110">
    <property type="entry name" value="RESPONSE_REGULATORY"/>
    <property type="match status" value="1"/>
</dbReference>
<dbReference type="Pfam" id="PF00072">
    <property type="entry name" value="Response_reg"/>
    <property type="match status" value="1"/>
</dbReference>
<dbReference type="GO" id="GO:0000160">
    <property type="term" value="P:phosphorelay signal transduction system"/>
    <property type="evidence" value="ECO:0007669"/>
    <property type="project" value="InterPro"/>
</dbReference>
<accession>A0AA43XJM7</accession>
<reference evidence="5 6" key="1">
    <citation type="submission" date="2019-04" db="EMBL/GenBank/DDBJ databases">
        <title>Isachenkonia alkalipeptolytica gen. nov. sp. nov. a new anaerobic, alkiliphilic organothrophic bacterium capable to reduce synthesized ferrihydrite isolated from a soda lake.</title>
        <authorList>
            <person name="Toshchakov S.V."/>
            <person name="Zavarzina D.G."/>
            <person name="Zhilina T.N."/>
            <person name="Kostrikina N.A."/>
            <person name="Kublanov I.V."/>
        </authorList>
    </citation>
    <scope>NUCLEOTIDE SEQUENCE [LARGE SCALE GENOMIC DNA]</scope>
    <source>
        <strain evidence="5 6">Z-1701</strain>
    </source>
</reference>
<dbReference type="InterPro" id="IPR052048">
    <property type="entry name" value="ST_Response_Regulator"/>
</dbReference>
<feature type="modified residue" description="4-aspartylphosphate" evidence="3">
    <location>
        <position position="57"/>
    </location>
</feature>
<keyword evidence="3" id="KW-0597">Phosphoprotein</keyword>
<dbReference type="RefSeq" id="WP_160720199.1">
    <property type="nucleotide sequence ID" value="NZ_SUMG01000005.1"/>
</dbReference>
<name>A0AA43XJM7_9CLOT</name>
<evidence type="ECO:0000313" key="5">
    <source>
        <dbReference type="EMBL" id="NBG88073.1"/>
    </source>
</evidence>
<dbReference type="SMART" id="SM00448">
    <property type="entry name" value="REC"/>
    <property type="match status" value="1"/>
</dbReference>
<comment type="caution">
    <text evidence="5">The sequence shown here is derived from an EMBL/GenBank/DDBJ whole genome shotgun (WGS) entry which is preliminary data.</text>
</comment>
<dbReference type="AlphaFoldDB" id="A0AA43XJM7"/>
<dbReference type="Gene3D" id="3.40.50.2300">
    <property type="match status" value="1"/>
</dbReference>
<dbReference type="Pfam" id="PF08664">
    <property type="entry name" value="YcbB"/>
    <property type="match status" value="1"/>
</dbReference>
<dbReference type="PANTHER" id="PTHR43228:SF8">
    <property type="entry name" value="TRANSCRIPTIONAL REGULATORY PROTEIN GLNL"/>
    <property type="match status" value="1"/>
</dbReference>
<dbReference type="Proteomes" id="UP000449710">
    <property type="component" value="Unassembled WGS sequence"/>
</dbReference>
<dbReference type="InterPro" id="IPR013972">
    <property type="entry name" value="YcbB"/>
</dbReference>
<evidence type="ECO:0000256" key="2">
    <source>
        <dbReference type="ARBA" id="ARBA00024867"/>
    </source>
</evidence>
<keyword evidence="6" id="KW-1185">Reference proteome</keyword>
<feature type="domain" description="Response regulatory" evidence="4">
    <location>
        <begin position="6"/>
        <end position="122"/>
    </location>
</feature>
<dbReference type="InterPro" id="IPR011006">
    <property type="entry name" value="CheY-like_superfamily"/>
</dbReference>
<gene>
    <name evidence="5" type="ORF">ISALK_06115</name>
</gene>